<dbReference type="CDD" id="cd06588">
    <property type="entry name" value="PhnB_like"/>
    <property type="match status" value="1"/>
</dbReference>
<protein>
    <submittedName>
        <fullName evidence="2">VOC family protein</fullName>
    </submittedName>
</protein>
<evidence type="ECO:0000259" key="1">
    <source>
        <dbReference type="Pfam" id="PF06983"/>
    </source>
</evidence>
<name>A0A6N7WYA2_9FIRM</name>
<dbReference type="InterPro" id="IPR028973">
    <property type="entry name" value="PhnB-like"/>
</dbReference>
<dbReference type="Pfam" id="PF06983">
    <property type="entry name" value="3-dmu-9_3-mt"/>
    <property type="match status" value="1"/>
</dbReference>
<evidence type="ECO:0000313" key="2">
    <source>
        <dbReference type="EMBL" id="MST61845.1"/>
    </source>
</evidence>
<dbReference type="Gene3D" id="3.10.180.10">
    <property type="entry name" value="2,3-Dihydroxybiphenyl 1,2-Dioxygenase, domain 1"/>
    <property type="match status" value="1"/>
</dbReference>
<dbReference type="AlphaFoldDB" id="A0A6N7WYA2"/>
<reference evidence="2 3" key="1">
    <citation type="submission" date="2019-08" db="EMBL/GenBank/DDBJ databases">
        <title>In-depth cultivation of the pig gut microbiome towards novel bacterial diversity and tailored functional studies.</title>
        <authorList>
            <person name="Wylensek D."/>
            <person name="Hitch T.C.A."/>
            <person name="Clavel T."/>
        </authorList>
    </citation>
    <scope>NUCLEOTIDE SEQUENCE [LARGE SCALE GENOMIC DNA]</scope>
    <source>
        <strain evidence="2 3">WCA-SAB-591-4A-A</strain>
    </source>
</reference>
<comment type="caution">
    <text evidence="2">The sequence shown here is derived from an EMBL/GenBank/DDBJ whole genome shotgun (WGS) entry which is preliminary data.</text>
</comment>
<gene>
    <name evidence="2" type="ORF">FYJ71_02505</name>
</gene>
<evidence type="ECO:0000313" key="3">
    <source>
        <dbReference type="Proteomes" id="UP000440713"/>
    </source>
</evidence>
<dbReference type="InterPro" id="IPR029068">
    <property type="entry name" value="Glyas_Bleomycin-R_OHBP_Dase"/>
</dbReference>
<keyword evidence="3" id="KW-1185">Reference proteome</keyword>
<sequence>MIKEISPYIVLNGNGRDAVEYYKDVLDAEVRALTFWKDFVPNCPLELEQRVINAQLYINGMRIQISDNSPEFEYKYGENVTIALISDDVDTSKKYFNNLKKDAKEVVMDLQETPWSPAYGNIVDKFGVIWQINTEV</sequence>
<feature type="domain" description="PhnB-like" evidence="1">
    <location>
        <begin position="4"/>
        <end position="132"/>
    </location>
</feature>
<dbReference type="EMBL" id="VUNE01000001">
    <property type="protein sequence ID" value="MST61845.1"/>
    <property type="molecule type" value="Genomic_DNA"/>
</dbReference>
<dbReference type="PANTHER" id="PTHR33990:SF1">
    <property type="entry name" value="PROTEIN YJDN"/>
    <property type="match status" value="1"/>
</dbReference>
<dbReference type="Proteomes" id="UP000440713">
    <property type="component" value="Unassembled WGS sequence"/>
</dbReference>
<dbReference type="PANTHER" id="PTHR33990">
    <property type="entry name" value="PROTEIN YJDN-RELATED"/>
    <property type="match status" value="1"/>
</dbReference>
<proteinExistence type="predicted"/>
<accession>A0A6N7WYA2</accession>
<organism evidence="2 3">
    <name type="scientific">Peptostreptococcus porci</name>
    <dbReference type="NCBI Taxonomy" id="2652282"/>
    <lineage>
        <taxon>Bacteria</taxon>
        <taxon>Bacillati</taxon>
        <taxon>Bacillota</taxon>
        <taxon>Clostridia</taxon>
        <taxon>Peptostreptococcales</taxon>
        <taxon>Peptostreptococcaceae</taxon>
        <taxon>Peptostreptococcus</taxon>
    </lineage>
</organism>
<dbReference type="RefSeq" id="WP_154537224.1">
    <property type="nucleotide sequence ID" value="NZ_JAXFLG010000105.1"/>
</dbReference>
<dbReference type="SUPFAM" id="SSF54593">
    <property type="entry name" value="Glyoxalase/Bleomycin resistance protein/Dihydroxybiphenyl dioxygenase"/>
    <property type="match status" value="1"/>
</dbReference>